<dbReference type="FunFam" id="3.40.50.20:FF:000006">
    <property type="entry name" value="Phosphoribosylamine--glycine ligase, chloroplastic"/>
    <property type="match status" value="1"/>
</dbReference>
<accession>A0A2M8VJA3</accession>
<evidence type="ECO:0000256" key="1">
    <source>
        <dbReference type="ARBA" id="ARBA00001936"/>
    </source>
</evidence>
<evidence type="ECO:0000256" key="9">
    <source>
        <dbReference type="ARBA" id="ARBA00022755"/>
    </source>
</evidence>
<dbReference type="SUPFAM" id="SSF56059">
    <property type="entry name" value="Glutathione synthetase ATP-binding domain-like"/>
    <property type="match status" value="1"/>
</dbReference>
<dbReference type="Gene3D" id="3.90.600.10">
    <property type="entry name" value="Phosphoribosylglycinamide synthetase, C-terminal domain"/>
    <property type="match status" value="1"/>
</dbReference>
<dbReference type="GO" id="GO:0004637">
    <property type="term" value="F:phosphoribosylamine-glycine ligase activity"/>
    <property type="evidence" value="ECO:0007669"/>
    <property type="project" value="UniProtKB-UniRule"/>
</dbReference>
<comment type="caution">
    <text evidence="20">The sequence shown here is derived from an EMBL/GenBank/DDBJ whole genome shotgun (WGS) entry which is preliminary data.</text>
</comment>
<keyword evidence="21" id="KW-1185">Reference proteome</keyword>
<keyword evidence="6 17" id="KW-0436">Ligase</keyword>
<evidence type="ECO:0000256" key="15">
    <source>
        <dbReference type="ARBA" id="ARBA00042864"/>
    </source>
</evidence>
<comment type="cofactor">
    <cofactor evidence="1">
        <name>Mn(2+)</name>
        <dbReference type="ChEBI" id="CHEBI:29035"/>
    </cofactor>
</comment>
<dbReference type="PANTHER" id="PTHR43472">
    <property type="entry name" value="PHOSPHORIBOSYLAMINE--GLYCINE LIGASE"/>
    <property type="match status" value="1"/>
</dbReference>
<dbReference type="Gene3D" id="3.30.470.20">
    <property type="entry name" value="ATP-grasp fold, B domain"/>
    <property type="match status" value="1"/>
</dbReference>
<dbReference type="Gene3D" id="3.40.50.20">
    <property type="match status" value="1"/>
</dbReference>
<evidence type="ECO:0000256" key="2">
    <source>
        <dbReference type="ARBA" id="ARBA00001946"/>
    </source>
</evidence>
<dbReference type="InterPro" id="IPR037123">
    <property type="entry name" value="PRibGlycinamide_synth_C_sf"/>
</dbReference>
<keyword evidence="9 17" id="KW-0658">Purine biosynthesis</keyword>
<dbReference type="NCBIfam" id="TIGR00877">
    <property type="entry name" value="purD"/>
    <property type="match status" value="1"/>
</dbReference>
<dbReference type="InterPro" id="IPR020562">
    <property type="entry name" value="PRibGlycinamide_synth_N"/>
</dbReference>
<evidence type="ECO:0000256" key="12">
    <source>
        <dbReference type="ARBA" id="ARBA00023211"/>
    </source>
</evidence>
<keyword evidence="8 18" id="KW-0547">Nucleotide-binding</keyword>
<dbReference type="InterPro" id="IPR011054">
    <property type="entry name" value="Rudment_hybrid_motif"/>
</dbReference>
<dbReference type="SUPFAM" id="SSF51246">
    <property type="entry name" value="Rudiment single hybrid motif"/>
    <property type="match status" value="1"/>
</dbReference>
<dbReference type="InterPro" id="IPR020561">
    <property type="entry name" value="PRibGlycinamid_synth_ATP-grasp"/>
</dbReference>
<evidence type="ECO:0000256" key="17">
    <source>
        <dbReference type="HAMAP-Rule" id="MF_00138"/>
    </source>
</evidence>
<evidence type="ECO:0000256" key="5">
    <source>
        <dbReference type="ARBA" id="ARBA00020605"/>
    </source>
</evidence>
<gene>
    <name evidence="17" type="primary">purD</name>
    <name evidence="20" type="ORF">B0G85_1678</name>
</gene>
<evidence type="ECO:0000256" key="3">
    <source>
        <dbReference type="ARBA" id="ARBA00005174"/>
    </source>
</evidence>
<dbReference type="EMBL" id="PGTX01000004">
    <property type="protein sequence ID" value="PJI77079.1"/>
    <property type="molecule type" value="Genomic_DNA"/>
</dbReference>
<keyword evidence="10 18" id="KW-0067">ATP-binding</keyword>
<dbReference type="HAMAP" id="MF_00138">
    <property type="entry name" value="GARS"/>
    <property type="match status" value="1"/>
</dbReference>
<comment type="catalytic activity">
    <reaction evidence="17">
        <text>5-phospho-beta-D-ribosylamine + glycine + ATP = N(1)-(5-phospho-beta-D-ribosyl)glycinamide + ADP + phosphate + H(+)</text>
        <dbReference type="Rhea" id="RHEA:17453"/>
        <dbReference type="ChEBI" id="CHEBI:15378"/>
        <dbReference type="ChEBI" id="CHEBI:30616"/>
        <dbReference type="ChEBI" id="CHEBI:43474"/>
        <dbReference type="ChEBI" id="CHEBI:57305"/>
        <dbReference type="ChEBI" id="CHEBI:58681"/>
        <dbReference type="ChEBI" id="CHEBI:143788"/>
        <dbReference type="ChEBI" id="CHEBI:456216"/>
        <dbReference type="EC" id="6.3.4.13"/>
    </reaction>
</comment>
<organism evidence="20 21">
    <name type="scientific">Polynucleobacter brandtiae</name>
    <dbReference type="NCBI Taxonomy" id="1938816"/>
    <lineage>
        <taxon>Bacteria</taxon>
        <taxon>Pseudomonadati</taxon>
        <taxon>Pseudomonadota</taxon>
        <taxon>Betaproteobacteria</taxon>
        <taxon>Burkholderiales</taxon>
        <taxon>Burkholderiaceae</taxon>
        <taxon>Polynucleobacter</taxon>
    </lineage>
</organism>
<dbReference type="EC" id="6.3.4.13" evidence="4 17"/>
<evidence type="ECO:0000256" key="11">
    <source>
        <dbReference type="ARBA" id="ARBA00022842"/>
    </source>
</evidence>
<dbReference type="InterPro" id="IPR013815">
    <property type="entry name" value="ATP_grasp_subdomain_1"/>
</dbReference>
<comment type="similarity">
    <text evidence="13 17">Belongs to the GARS family.</text>
</comment>
<keyword evidence="7" id="KW-0479">Metal-binding</keyword>
<comment type="pathway">
    <text evidence="3 17">Purine metabolism; IMP biosynthesis via de novo pathway; N(1)-(5-phospho-D-ribosyl)glycinamide from 5-phospho-alpha-D-ribose 1-diphosphate: step 2/2.</text>
</comment>
<evidence type="ECO:0000256" key="16">
    <source>
        <dbReference type="ARBA" id="ARBA00079592"/>
    </source>
</evidence>
<evidence type="ECO:0000256" key="14">
    <source>
        <dbReference type="ARBA" id="ARBA00042242"/>
    </source>
</evidence>
<dbReference type="GO" id="GO:0046872">
    <property type="term" value="F:metal ion binding"/>
    <property type="evidence" value="ECO:0007669"/>
    <property type="project" value="UniProtKB-KW"/>
</dbReference>
<dbReference type="FunFam" id="3.30.1490.20:FF:000006">
    <property type="entry name" value="phosphoribosylamine--glycine ligase, chloroplastic-like"/>
    <property type="match status" value="1"/>
</dbReference>
<dbReference type="GO" id="GO:0009113">
    <property type="term" value="P:purine nucleobase biosynthetic process"/>
    <property type="evidence" value="ECO:0007669"/>
    <property type="project" value="InterPro"/>
</dbReference>
<proteinExistence type="inferred from homology"/>
<dbReference type="Pfam" id="PF01071">
    <property type="entry name" value="GARS_A"/>
    <property type="match status" value="1"/>
</dbReference>
<dbReference type="PANTHER" id="PTHR43472:SF1">
    <property type="entry name" value="PHOSPHORIBOSYLAMINE--GLYCINE LIGASE, CHLOROPLASTIC"/>
    <property type="match status" value="1"/>
</dbReference>
<dbReference type="Proteomes" id="UP000229366">
    <property type="component" value="Unassembled WGS sequence"/>
</dbReference>
<keyword evidence="12" id="KW-0464">Manganese</keyword>
<reference evidence="20 21" key="1">
    <citation type="submission" date="2017-11" db="EMBL/GenBank/DDBJ databases">
        <title>Genomic Encyclopedia of Type Strains, Phase III (KMG-III): the genomes of soil and plant-associated and newly described type strains.</title>
        <authorList>
            <person name="Whitman W."/>
        </authorList>
    </citation>
    <scope>NUCLEOTIDE SEQUENCE [LARGE SCALE GENOMIC DNA]</scope>
    <source>
        <strain evidence="20 21">UB-Domo-W1</strain>
    </source>
</reference>
<name>A0A2M8VJA3_9BURK</name>
<dbReference type="RefSeq" id="WP_100379996.1">
    <property type="nucleotide sequence ID" value="NZ_CBCSBW010000005.1"/>
</dbReference>
<dbReference type="FunFam" id="3.30.470.20:FF:000031">
    <property type="entry name" value="Phosphoribosylamine--glycine ligase"/>
    <property type="match status" value="1"/>
</dbReference>
<evidence type="ECO:0000256" key="13">
    <source>
        <dbReference type="ARBA" id="ARBA00038345"/>
    </source>
</evidence>
<dbReference type="SMART" id="SM01210">
    <property type="entry name" value="GARS_C"/>
    <property type="match status" value="1"/>
</dbReference>
<comment type="cofactor">
    <cofactor evidence="2">
        <name>Mg(2+)</name>
        <dbReference type="ChEBI" id="CHEBI:18420"/>
    </cofactor>
</comment>
<dbReference type="GO" id="GO:0005524">
    <property type="term" value="F:ATP binding"/>
    <property type="evidence" value="ECO:0007669"/>
    <property type="project" value="UniProtKB-UniRule"/>
</dbReference>
<evidence type="ECO:0000313" key="20">
    <source>
        <dbReference type="EMBL" id="PJI77079.1"/>
    </source>
</evidence>
<evidence type="ECO:0000256" key="6">
    <source>
        <dbReference type="ARBA" id="ARBA00022598"/>
    </source>
</evidence>
<dbReference type="AlphaFoldDB" id="A0A2M8VJA3"/>
<dbReference type="InterPro" id="IPR000115">
    <property type="entry name" value="PRibGlycinamide_synth"/>
</dbReference>
<dbReference type="InterPro" id="IPR011761">
    <property type="entry name" value="ATP-grasp"/>
</dbReference>
<dbReference type="UniPathway" id="UPA00074">
    <property type="reaction ID" value="UER00125"/>
</dbReference>
<dbReference type="Pfam" id="PF02844">
    <property type="entry name" value="GARS_N"/>
    <property type="match status" value="1"/>
</dbReference>
<dbReference type="PROSITE" id="PS50975">
    <property type="entry name" value="ATP_GRASP"/>
    <property type="match status" value="1"/>
</dbReference>
<dbReference type="Gene3D" id="3.30.1490.20">
    <property type="entry name" value="ATP-grasp fold, A domain"/>
    <property type="match status" value="1"/>
</dbReference>
<evidence type="ECO:0000256" key="18">
    <source>
        <dbReference type="PROSITE-ProRule" id="PRU00409"/>
    </source>
</evidence>
<evidence type="ECO:0000259" key="19">
    <source>
        <dbReference type="PROSITE" id="PS50975"/>
    </source>
</evidence>
<dbReference type="Pfam" id="PF02843">
    <property type="entry name" value="GARS_C"/>
    <property type="match status" value="1"/>
</dbReference>
<sequence>MKILLIGSGGREHALAWKLAQSSQVQKVFVAPGNGGTATAKQTTAGIENLPISDLQDLVDFAKRENIHLTVVGPEAPLAAGIVDLFRANGLRIFGPTQLAAQLESSKDFSKAFMKRHGIPTAEYQTFSNALEAHAYIEAKGAPIVIKADGLAAGKGVVVAMHSEEAHAAVDMMLADNKLGNAGARVVIEEFLTGEEASFIVLVDGKNILALATSQDHKRLLDADQGPNTGGMGAYSPAPVVTPEIHARALREVIMPTVKGMQADGIPYTGFLYAGLMIALDGKIKTLEFNCRMGDPETQPIMARLRSDLVNALDHAVDGTLNEVELEWDRRTALGVVLAAHNYPETPRNGDVITGITQDTEDQLTFHAGTKLQDGQLVTSGGRVMCVVGLSDTVRGAQQKAYEAIAKIHFDGMQYRNDIGYRAVK</sequence>
<dbReference type="GO" id="GO:0006189">
    <property type="term" value="P:'de novo' IMP biosynthetic process"/>
    <property type="evidence" value="ECO:0007669"/>
    <property type="project" value="UniProtKB-UniRule"/>
</dbReference>
<evidence type="ECO:0000256" key="7">
    <source>
        <dbReference type="ARBA" id="ARBA00022723"/>
    </source>
</evidence>
<dbReference type="InterPro" id="IPR016185">
    <property type="entry name" value="PreATP-grasp_dom_sf"/>
</dbReference>
<protein>
    <recommendedName>
        <fullName evidence="5 17">Phosphoribosylamine--glycine ligase</fullName>
        <ecNumber evidence="4 17">6.3.4.13</ecNumber>
    </recommendedName>
    <alternativeName>
        <fullName evidence="16 17">GARS</fullName>
    </alternativeName>
    <alternativeName>
        <fullName evidence="14 17">Glycinamide ribonucleotide synthetase</fullName>
    </alternativeName>
    <alternativeName>
        <fullName evidence="15 17">Phosphoribosylglycinamide synthetase</fullName>
    </alternativeName>
</protein>
<evidence type="ECO:0000313" key="21">
    <source>
        <dbReference type="Proteomes" id="UP000229366"/>
    </source>
</evidence>
<keyword evidence="11" id="KW-0460">Magnesium</keyword>
<dbReference type="FunFam" id="3.90.600.10:FF:000001">
    <property type="entry name" value="Trifunctional purine biosynthetic protein adenosine-3"/>
    <property type="match status" value="1"/>
</dbReference>
<evidence type="ECO:0000256" key="8">
    <source>
        <dbReference type="ARBA" id="ARBA00022741"/>
    </source>
</evidence>
<dbReference type="InterPro" id="IPR020560">
    <property type="entry name" value="PRibGlycinamide_synth_C-dom"/>
</dbReference>
<dbReference type="OrthoDB" id="9807240at2"/>
<dbReference type="SUPFAM" id="SSF52440">
    <property type="entry name" value="PreATP-grasp domain"/>
    <property type="match status" value="1"/>
</dbReference>
<evidence type="ECO:0000256" key="10">
    <source>
        <dbReference type="ARBA" id="ARBA00022840"/>
    </source>
</evidence>
<feature type="domain" description="ATP-grasp" evidence="19">
    <location>
        <begin position="111"/>
        <end position="318"/>
    </location>
</feature>
<evidence type="ECO:0000256" key="4">
    <source>
        <dbReference type="ARBA" id="ARBA00013255"/>
    </source>
</evidence>
<dbReference type="SMART" id="SM01209">
    <property type="entry name" value="GARS_A"/>
    <property type="match status" value="1"/>
</dbReference>